<evidence type="ECO:0000256" key="1">
    <source>
        <dbReference type="ARBA" id="ARBA00004123"/>
    </source>
</evidence>
<keyword evidence="2 5" id="KW-0238">DNA-binding</keyword>
<evidence type="ECO:0000256" key="3">
    <source>
        <dbReference type="ARBA" id="ARBA00023155"/>
    </source>
</evidence>
<dbReference type="OrthoDB" id="6159439at2759"/>
<dbReference type="Proteomes" id="UP000193920">
    <property type="component" value="Unassembled WGS sequence"/>
</dbReference>
<dbReference type="CDD" id="cd00086">
    <property type="entry name" value="homeodomain"/>
    <property type="match status" value="1"/>
</dbReference>
<keyword evidence="3 5" id="KW-0371">Homeobox</keyword>
<reference evidence="9 10" key="1">
    <citation type="submission" date="2016-08" db="EMBL/GenBank/DDBJ databases">
        <title>A Parts List for Fungal Cellulosomes Revealed by Comparative Genomics.</title>
        <authorList>
            <consortium name="DOE Joint Genome Institute"/>
            <person name="Haitjema C.H."/>
            <person name="Gilmore S.P."/>
            <person name="Henske J.K."/>
            <person name="Solomon K.V."/>
            <person name="De Groot R."/>
            <person name="Kuo A."/>
            <person name="Mondo S.J."/>
            <person name="Salamov A.A."/>
            <person name="Labutti K."/>
            <person name="Zhao Z."/>
            <person name="Chiniquy J."/>
            <person name="Barry K."/>
            <person name="Brewer H.M."/>
            <person name="Purvine S.O."/>
            <person name="Wright A.T."/>
            <person name="Boxma B."/>
            <person name="Van Alen T."/>
            <person name="Hackstein J.H."/>
            <person name="Baker S.E."/>
            <person name="Grigoriev I.V."/>
            <person name="O'Malley M.A."/>
        </authorList>
    </citation>
    <scope>NUCLEOTIDE SEQUENCE [LARGE SCALE GENOMIC DNA]</scope>
    <source>
        <strain evidence="9 10">G1</strain>
    </source>
</reference>
<feature type="domain" description="Homeobox" evidence="8">
    <location>
        <begin position="30"/>
        <end position="90"/>
    </location>
</feature>
<name>A0A1Y2AJU7_9FUNG</name>
<evidence type="ECO:0000313" key="9">
    <source>
        <dbReference type="EMBL" id="ORY22225.1"/>
    </source>
</evidence>
<dbReference type="PANTHER" id="PTHR24324">
    <property type="entry name" value="HOMEOBOX PROTEIN HHEX"/>
    <property type="match status" value="1"/>
</dbReference>
<accession>A0A1Y2AJU7</accession>
<feature type="region of interest" description="Disordered" evidence="7">
    <location>
        <begin position="1"/>
        <end position="38"/>
    </location>
</feature>
<keyword evidence="4 5" id="KW-0539">Nucleus</keyword>
<proteinExistence type="predicted"/>
<evidence type="ECO:0000256" key="2">
    <source>
        <dbReference type="ARBA" id="ARBA00023125"/>
    </source>
</evidence>
<dbReference type="InterPro" id="IPR001356">
    <property type="entry name" value="HD"/>
</dbReference>
<dbReference type="SUPFAM" id="SSF46689">
    <property type="entry name" value="Homeodomain-like"/>
    <property type="match status" value="1"/>
</dbReference>
<dbReference type="SMART" id="SM00389">
    <property type="entry name" value="HOX"/>
    <property type="match status" value="1"/>
</dbReference>
<comment type="subcellular location">
    <subcellularLocation>
        <location evidence="1 5 6">Nucleus</location>
    </subcellularLocation>
</comment>
<dbReference type="GO" id="GO:0005634">
    <property type="term" value="C:nucleus"/>
    <property type="evidence" value="ECO:0007669"/>
    <property type="project" value="UniProtKB-SubCell"/>
</dbReference>
<dbReference type="InterPro" id="IPR009057">
    <property type="entry name" value="Homeodomain-like_sf"/>
</dbReference>
<dbReference type="GO" id="GO:0030154">
    <property type="term" value="P:cell differentiation"/>
    <property type="evidence" value="ECO:0007669"/>
    <property type="project" value="TreeGrafter"/>
</dbReference>
<evidence type="ECO:0000313" key="10">
    <source>
        <dbReference type="Proteomes" id="UP000193920"/>
    </source>
</evidence>
<dbReference type="InterPro" id="IPR017970">
    <property type="entry name" value="Homeobox_CS"/>
</dbReference>
<evidence type="ECO:0000256" key="5">
    <source>
        <dbReference type="PROSITE-ProRule" id="PRU00108"/>
    </source>
</evidence>
<dbReference type="STRING" id="1754190.A0A1Y2AJU7"/>
<feature type="region of interest" description="Disordered" evidence="7">
    <location>
        <begin position="282"/>
        <end position="305"/>
    </location>
</feature>
<protein>
    <submittedName>
        <fullName evidence="9">Homeobox-domain-containing protein</fullName>
    </submittedName>
</protein>
<dbReference type="Gene3D" id="1.10.10.60">
    <property type="entry name" value="Homeodomain-like"/>
    <property type="match status" value="1"/>
</dbReference>
<evidence type="ECO:0000256" key="6">
    <source>
        <dbReference type="RuleBase" id="RU000682"/>
    </source>
</evidence>
<dbReference type="AlphaFoldDB" id="A0A1Y2AJU7"/>
<feature type="compositionally biased region" description="Basic and acidic residues" evidence="7">
    <location>
        <begin position="1"/>
        <end position="21"/>
    </location>
</feature>
<gene>
    <name evidence="9" type="ORF">LY90DRAFT_707243</name>
</gene>
<keyword evidence="10" id="KW-1185">Reference proteome</keyword>
<dbReference type="InterPro" id="IPR051000">
    <property type="entry name" value="Homeobox_DNA-bind_prot"/>
</dbReference>
<comment type="caution">
    <text evidence="9">The sequence shown here is derived from an EMBL/GenBank/DDBJ whole genome shotgun (WGS) entry which is preliminary data.</text>
</comment>
<feature type="compositionally biased region" description="Polar residues" evidence="7">
    <location>
        <begin position="424"/>
        <end position="441"/>
    </location>
</feature>
<sequence>MTDTNNKNEKLVDNTIPRDDAIPEEAPTGTKEVKRRRRLSPDETRILAEIFEQTQKPNAALRSRLAQQLDMSSRAVQIWFQNRRAKLKRDASEAQNSYIFDRNRRLSLHLYDRDNNYYVQDGMDSVSRRASYSVGYPPMNQNYQPMMNGSNQYSATTGPMNQYSQNNGYAANSLQPQAQTNNMTYQNQNVYMGQQQVTHVQPIQEQQIQEQQIMVNNTNSSNYNQQQMYVQYPQGSQIVSKQNNGQQIQQIVNPMNYSNNNMPPPNQTQNVGIVNQQIGIVDQQQTQQPQQQQSNNYPLTTGADLNTANSSATIVQQNNNGLAVTTSGSNVYNQTQQPMSGQMQNISPRNLPSPPLNNNKQMSSYNYVNNTATTTANNANPSNNQQQNNNSQYMNQNNGQYQQGMVNNQQQNVYQNNEPLSPVSKENNNAVGNSTPVNWTSTNVVGNDQGINAINMNTNVSTPSYNNSTNQINNNNTTPNFNNNQNSNNCYYLYPNQKQMNNGVCNSYISPVES</sequence>
<dbReference type="PROSITE" id="PS50071">
    <property type="entry name" value="HOMEOBOX_2"/>
    <property type="match status" value="1"/>
</dbReference>
<evidence type="ECO:0000259" key="8">
    <source>
        <dbReference type="PROSITE" id="PS50071"/>
    </source>
</evidence>
<dbReference type="PANTHER" id="PTHR24324:SF5">
    <property type="entry name" value="HEMATOPOIETICALLY-EXPRESSED HOMEOBOX PROTEIN HHEX"/>
    <property type="match status" value="1"/>
</dbReference>
<feature type="DNA-binding region" description="Homeobox" evidence="5">
    <location>
        <begin position="32"/>
        <end position="91"/>
    </location>
</feature>
<feature type="compositionally biased region" description="Low complexity" evidence="7">
    <location>
        <begin position="282"/>
        <end position="293"/>
    </location>
</feature>
<dbReference type="GO" id="GO:0000978">
    <property type="term" value="F:RNA polymerase II cis-regulatory region sequence-specific DNA binding"/>
    <property type="evidence" value="ECO:0007669"/>
    <property type="project" value="TreeGrafter"/>
</dbReference>
<feature type="region of interest" description="Disordered" evidence="7">
    <location>
        <begin position="417"/>
        <end position="441"/>
    </location>
</feature>
<dbReference type="PROSITE" id="PS00027">
    <property type="entry name" value="HOMEOBOX_1"/>
    <property type="match status" value="1"/>
</dbReference>
<evidence type="ECO:0000256" key="7">
    <source>
        <dbReference type="SAM" id="MobiDB-lite"/>
    </source>
</evidence>
<feature type="region of interest" description="Disordered" evidence="7">
    <location>
        <begin position="325"/>
        <end position="398"/>
    </location>
</feature>
<organism evidence="9 10">
    <name type="scientific">Neocallimastix californiae</name>
    <dbReference type="NCBI Taxonomy" id="1754190"/>
    <lineage>
        <taxon>Eukaryota</taxon>
        <taxon>Fungi</taxon>
        <taxon>Fungi incertae sedis</taxon>
        <taxon>Chytridiomycota</taxon>
        <taxon>Chytridiomycota incertae sedis</taxon>
        <taxon>Neocallimastigomycetes</taxon>
        <taxon>Neocallimastigales</taxon>
        <taxon>Neocallimastigaceae</taxon>
        <taxon>Neocallimastix</taxon>
    </lineage>
</organism>
<evidence type="ECO:0000256" key="4">
    <source>
        <dbReference type="ARBA" id="ARBA00023242"/>
    </source>
</evidence>
<dbReference type="EMBL" id="MCOG01000251">
    <property type="protein sequence ID" value="ORY22225.1"/>
    <property type="molecule type" value="Genomic_DNA"/>
</dbReference>
<feature type="compositionally biased region" description="Polar residues" evidence="7">
    <location>
        <begin position="294"/>
        <end position="305"/>
    </location>
</feature>
<feature type="compositionally biased region" description="Low complexity" evidence="7">
    <location>
        <begin position="356"/>
        <end position="398"/>
    </location>
</feature>
<dbReference type="GO" id="GO:0000981">
    <property type="term" value="F:DNA-binding transcription factor activity, RNA polymerase II-specific"/>
    <property type="evidence" value="ECO:0007669"/>
    <property type="project" value="InterPro"/>
</dbReference>
<dbReference type="Pfam" id="PF00046">
    <property type="entry name" value="Homeodomain"/>
    <property type="match status" value="1"/>
</dbReference>
<feature type="compositionally biased region" description="Polar residues" evidence="7">
    <location>
        <begin position="325"/>
        <end position="346"/>
    </location>
</feature>